<dbReference type="EMBL" id="JARJLG010000206">
    <property type="protein sequence ID" value="KAJ7728264.1"/>
    <property type="molecule type" value="Genomic_DNA"/>
</dbReference>
<accession>A0AAD7HVS6</accession>
<dbReference type="AlphaFoldDB" id="A0AAD7HVS6"/>
<dbReference type="Proteomes" id="UP001215280">
    <property type="component" value="Unassembled WGS sequence"/>
</dbReference>
<protein>
    <submittedName>
        <fullName evidence="1">Uncharacterized protein</fullName>
    </submittedName>
</protein>
<evidence type="ECO:0000313" key="2">
    <source>
        <dbReference type="Proteomes" id="UP001215280"/>
    </source>
</evidence>
<organism evidence="1 2">
    <name type="scientific">Mycena maculata</name>
    <dbReference type="NCBI Taxonomy" id="230809"/>
    <lineage>
        <taxon>Eukaryota</taxon>
        <taxon>Fungi</taxon>
        <taxon>Dikarya</taxon>
        <taxon>Basidiomycota</taxon>
        <taxon>Agaricomycotina</taxon>
        <taxon>Agaricomycetes</taxon>
        <taxon>Agaricomycetidae</taxon>
        <taxon>Agaricales</taxon>
        <taxon>Marasmiineae</taxon>
        <taxon>Mycenaceae</taxon>
        <taxon>Mycena</taxon>
    </lineage>
</organism>
<gene>
    <name evidence="1" type="ORF">DFH07DRAFT_969886</name>
</gene>
<sequence length="80" mass="8834">MLPLHYPRPSRPSSTASIVIRFCRIVDPAPCGTFALVASHVSQAAPSSRGSVLQWLGADQQHDIGDQCDLQHKRWERGIL</sequence>
<proteinExistence type="predicted"/>
<name>A0AAD7HVS6_9AGAR</name>
<keyword evidence="2" id="KW-1185">Reference proteome</keyword>
<comment type="caution">
    <text evidence="1">The sequence shown here is derived from an EMBL/GenBank/DDBJ whole genome shotgun (WGS) entry which is preliminary data.</text>
</comment>
<reference evidence="1" key="1">
    <citation type="submission" date="2023-03" db="EMBL/GenBank/DDBJ databases">
        <title>Massive genome expansion in bonnet fungi (Mycena s.s.) driven by repeated elements and novel gene families across ecological guilds.</title>
        <authorList>
            <consortium name="Lawrence Berkeley National Laboratory"/>
            <person name="Harder C.B."/>
            <person name="Miyauchi S."/>
            <person name="Viragh M."/>
            <person name="Kuo A."/>
            <person name="Thoen E."/>
            <person name="Andreopoulos B."/>
            <person name="Lu D."/>
            <person name="Skrede I."/>
            <person name="Drula E."/>
            <person name="Henrissat B."/>
            <person name="Morin E."/>
            <person name="Kohler A."/>
            <person name="Barry K."/>
            <person name="LaButti K."/>
            <person name="Morin E."/>
            <person name="Salamov A."/>
            <person name="Lipzen A."/>
            <person name="Mereny Z."/>
            <person name="Hegedus B."/>
            <person name="Baldrian P."/>
            <person name="Stursova M."/>
            <person name="Weitz H."/>
            <person name="Taylor A."/>
            <person name="Grigoriev I.V."/>
            <person name="Nagy L.G."/>
            <person name="Martin F."/>
            <person name="Kauserud H."/>
        </authorList>
    </citation>
    <scope>NUCLEOTIDE SEQUENCE</scope>
    <source>
        <strain evidence="1">CBHHK188m</strain>
    </source>
</reference>
<evidence type="ECO:0000313" key="1">
    <source>
        <dbReference type="EMBL" id="KAJ7728264.1"/>
    </source>
</evidence>